<dbReference type="RefSeq" id="WP_147231799.1">
    <property type="nucleotide sequence ID" value="NZ_VOSB01000015.1"/>
</dbReference>
<dbReference type="Pfam" id="PF13585">
    <property type="entry name" value="CHU_C"/>
    <property type="match status" value="1"/>
</dbReference>
<comment type="caution">
    <text evidence="2">The sequence shown here is derived from an EMBL/GenBank/DDBJ whole genome shotgun (WGS) entry which is preliminary data.</text>
</comment>
<proteinExistence type="predicted"/>
<dbReference type="InterPro" id="IPR011047">
    <property type="entry name" value="Quinoprotein_ADH-like_sf"/>
</dbReference>
<keyword evidence="3" id="KW-1185">Reference proteome</keyword>
<protein>
    <submittedName>
        <fullName evidence="2">T9SS type B sorting domain-containing protein</fullName>
    </submittedName>
</protein>
<dbReference type="InterPro" id="IPR026341">
    <property type="entry name" value="T9SS_type_B"/>
</dbReference>
<evidence type="ECO:0000256" key="1">
    <source>
        <dbReference type="SAM" id="SignalP"/>
    </source>
</evidence>
<feature type="signal peptide" evidence="1">
    <location>
        <begin position="1"/>
        <end position="20"/>
    </location>
</feature>
<sequence>MKKKSLILLVALLCIAYTFAQQEASYWYFGQNAGLRFNSGNGTVTAITDGQIDTLEGCTSISDTTGDLLFYTDGRTVWNQNHEIMANGDYFGGTGLLGDPSSTSSGLIVPKPQDPTQYYIFTVDEPHHLNANAFPNQYTGTYQGGTSAPEEDDGFNNGFAYSLVDVTLDGGLGDVVDTEKNIPLITYDVANPLEEAYKCSEKITAVKADDCSSFWVITHFIDKYYAFKVDINGVNTTPVISTVGPEVPISGYRRNALGYLKASPDGSKLAVAHLGFATEQAGNAPGGVYLLDFDNDTGIVSNSVELYGPDQGDSPYGVEFSAENRKIYASVGAGIGGGGDSTIYQWDLESSDIPNSIEIIHQSTVFSAGALQLGLDKRIYRAQIDFSVNFNVPFPNTGNFMGIINNPEETGSATNYDETGILLDINGGFQNTSRIGLPPFIQSLFNSQIDIIQNGISTTELKLCTGDSFTLTAEDVAGGTYSWTKDGIELTEITFELDINEPGFYEVFIEPNSGECPIEGEAFVGVFDIPTATQPQNMVNCDFTEVSVFDLTAQDSAILDTQDSLQYSVHYFTSQEEADNNTNEIIGNFTATENPQIIYARVDNNDNVNCYATTSFTLTVSITPVISTLDDITVCDTDFNGNNMDGFTTITLDGLNAGILFTQEPLLYAITFHPSQQDADDNTDIFLNSYTNTTAYTEEIFVRIENNANTDCFSTGSFILTINDAPDAIDATLTQCDEDGIPEGFTTFDLNQVFDDITGGGANRTIQFYVSLTDLENNEDELNADAFENYFNPHIIYALVTNTDTGCTNIAELSVQASSTSSNSTTIEVCDDDGTEDGFYNFNLTSAVDAILFGIEPDLEVRFYETYQEGLLEDNPLGNSFTNTIAYNQTIYARVENMNACFGISDIELTVFELPNIIIQEDLYYCLNTFPQTIILTGGLIDDTPNNYYYDWSTDEDEFEIEVNEPGTYTVRVTSTEGCFKDRTINVLASDIATFAEIQVTDATSNNTISVFVTGEGVYDYALDNPAGPYQESNIFENVSFGFHTVYVRDIENDCGTVNEVVSVIGFPKFFTPNGDTFNPTWQVKGISSNFQPNSQVLIFDRYGKLLAEIDPLGPGWDGTFNGFNMPASDYWFVVTLEDGRTFKSHFALKR</sequence>
<name>A0A5C7B5E3_9FLAO</name>
<dbReference type="OrthoDB" id="9765926at2"/>
<dbReference type="Proteomes" id="UP000321938">
    <property type="component" value="Unassembled WGS sequence"/>
</dbReference>
<dbReference type="NCBIfam" id="TIGR04131">
    <property type="entry name" value="Bac_Flav_CTERM"/>
    <property type="match status" value="1"/>
</dbReference>
<evidence type="ECO:0000313" key="3">
    <source>
        <dbReference type="Proteomes" id="UP000321938"/>
    </source>
</evidence>
<evidence type="ECO:0000313" key="2">
    <source>
        <dbReference type="EMBL" id="TXE16942.1"/>
    </source>
</evidence>
<dbReference type="STRING" id="1123037.GCA_000425305_02273"/>
<feature type="chain" id="PRO_5022946257" evidence="1">
    <location>
        <begin position="21"/>
        <end position="1151"/>
    </location>
</feature>
<organism evidence="2 3">
    <name type="scientific">Psychroserpens burtonensis</name>
    <dbReference type="NCBI Taxonomy" id="49278"/>
    <lineage>
        <taxon>Bacteria</taxon>
        <taxon>Pseudomonadati</taxon>
        <taxon>Bacteroidota</taxon>
        <taxon>Flavobacteriia</taxon>
        <taxon>Flavobacteriales</taxon>
        <taxon>Flavobacteriaceae</taxon>
        <taxon>Psychroserpens</taxon>
    </lineage>
</organism>
<gene>
    <name evidence="2" type="ORF">ES692_11365</name>
</gene>
<dbReference type="EMBL" id="VOSB01000015">
    <property type="protein sequence ID" value="TXE16942.1"/>
    <property type="molecule type" value="Genomic_DNA"/>
</dbReference>
<dbReference type="AlphaFoldDB" id="A0A5C7B5E3"/>
<dbReference type="SUPFAM" id="SSF50998">
    <property type="entry name" value="Quinoprotein alcohol dehydrogenase-like"/>
    <property type="match status" value="1"/>
</dbReference>
<dbReference type="SUPFAM" id="SSF63829">
    <property type="entry name" value="Calcium-dependent phosphotriesterase"/>
    <property type="match status" value="1"/>
</dbReference>
<accession>A0A5C7B5E3</accession>
<keyword evidence="1" id="KW-0732">Signal</keyword>
<reference evidence="2 3" key="1">
    <citation type="submission" date="2019-08" db="EMBL/GenBank/DDBJ databases">
        <title>Genome of Psychroserpens burtonensis ACAM 167.</title>
        <authorList>
            <person name="Bowman J.P."/>
        </authorList>
    </citation>
    <scope>NUCLEOTIDE SEQUENCE [LARGE SCALE GENOMIC DNA]</scope>
    <source>
        <strain evidence="2 3">ACAM 167</strain>
    </source>
</reference>